<dbReference type="PROSITE" id="PS51915">
    <property type="entry name" value="ZAD"/>
    <property type="match status" value="1"/>
</dbReference>
<dbReference type="Proteomes" id="UP000694872">
    <property type="component" value="Unplaced"/>
</dbReference>
<keyword evidence="4 6" id="KW-0862">Zinc</keyword>
<dbReference type="InterPro" id="IPR012934">
    <property type="entry name" value="Znf_AD"/>
</dbReference>
<evidence type="ECO:0000256" key="2">
    <source>
        <dbReference type="ARBA" id="ARBA00022737"/>
    </source>
</evidence>
<evidence type="ECO:0000256" key="3">
    <source>
        <dbReference type="ARBA" id="ARBA00022771"/>
    </source>
</evidence>
<feature type="domain" description="C2H2-type" evidence="7">
    <location>
        <begin position="367"/>
        <end position="394"/>
    </location>
</feature>
<accession>A0AAJ6ZSX0</accession>
<dbReference type="RefSeq" id="XP_013178583.1">
    <property type="nucleotide sequence ID" value="XM_013323129.1"/>
</dbReference>
<dbReference type="SUPFAM" id="SSF57667">
    <property type="entry name" value="beta-beta-alpha zinc fingers"/>
    <property type="match status" value="4"/>
</dbReference>
<feature type="binding site" evidence="6">
    <location>
        <position position="77"/>
    </location>
    <ligand>
        <name>Zn(2+)</name>
        <dbReference type="ChEBI" id="CHEBI:29105"/>
    </ligand>
</feature>
<gene>
    <name evidence="9" type="primary">LOC106125780</name>
</gene>
<evidence type="ECO:0000256" key="4">
    <source>
        <dbReference type="ARBA" id="ARBA00022833"/>
    </source>
</evidence>
<feature type="binding site" evidence="6">
    <location>
        <position position="23"/>
    </location>
    <ligand>
        <name>Zn(2+)</name>
        <dbReference type="ChEBI" id="CHEBI:29105"/>
    </ligand>
</feature>
<evidence type="ECO:0000256" key="6">
    <source>
        <dbReference type="PROSITE-ProRule" id="PRU01263"/>
    </source>
</evidence>
<dbReference type="SMART" id="SM00355">
    <property type="entry name" value="ZnF_C2H2"/>
    <property type="match status" value="10"/>
</dbReference>
<keyword evidence="2" id="KW-0677">Repeat</keyword>
<protein>
    <submittedName>
        <fullName evidence="9">Gastrula zinc finger protein XlCGF57.1-like</fullName>
    </submittedName>
</protein>
<dbReference type="Pfam" id="PF13912">
    <property type="entry name" value="zf-C2H2_6"/>
    <property type="match status" value="1"/>
</dbReference>
<dbReference type="InterPro" id="IPR013087">
    <property type="entry name" value="Znf_C2H2_type"/>
</dbReference>
<proteinExistence type="predicted"/>
<feature type="domain" description="C2H2-type" evidence="7">
    <location>
        <begin position="199"/>
        <end position="227"/>
    </location>
</feature>
<feature type="domain" description="C2H2-type" evidence="7">
    <location>
        <begin position="395"/>
        <end position="423"/>
    </location>
</feature>
<feature type="domain" description="C2H2-type" evidence="7">
    <location>
        <begin position="339"/>
        <end position="366"/>
    </location>
</feature>
<dbReference type="Pfam" id="PF00096">
    <property type="entry name" value="zf-C2H2"/>
    <property type="match status" value="5"/>
</dbReference>
<dbReference type="PROSITE" id="PS50157">
    <property type="entry name" value="ZINC_FINGER_C2H2_2"/>
    <property type="match status" value="8"/>
</dbReference>
<dbReference type="InterPro" id="IPR036236">
    <property type="entry name" value="Znf_C2H2_sf"/>
</dbReference>
<evidence type="ECO:0000259" key="7">
    <source>
        <dbReference type="PROSITE" id="PS50157"/>
    </source>
</evidence>
<reference evidence="9" key="1">
    <citation type="submission" date="2025-08" db="UniProtKB">
        <authorList>
            <consortium name="RefSeq"/>
        </authorList>
    </citation>
    <scope>IDENTIFICATION</scope>
</reference>
<dbReference type="PROSITE" id="PS00028">
    <property type="entry name" value="ZINC_FINGER_C2H2_1"/>
    <property type="match status" value="8"/>
</dbReference>
<evidence type="ECO:0000313" key="9">
    <source>
        <dbReference type="RefSeq" id="XP_013178583.1"/>
    </source>
</evidence>
<evidence type="ECO:0000259" key="8">
    <source>
        <dbReference type="PROSITE" id="PS51915"/>
    </source>
</evidence>
<dbReference type="PANTHER" id="PTHR24379">
    <property type="entry name" value="KRAB AND ZINC FINGER DOMAIN-CONTAINING"/>
    <property type="match status" value="1"/>
</dbReference>
<dbReference type="Gene3D" id="3.30.160.60">
    <property type="entry name" value="Classic Zinc Finger"/>
    <property type="match status" value="5"/>
</dbReference>
<name>A0AAJ6ZSX0_PAPXU</name>
<feature type="domain" description="C2H2-type" evidence="7">
    <location>
        <begin position="227"/>
        <end position="250"/>
    </location>
</feature>
<feature type="domain" description="C2H2-type" evidence="7">
    <location>
        <begin position="310"/>
        <end position="333"/>
    </location>
</feature>
<dbReference type="KEGG" id="pxu:106125780"/>
<evidence type="ECO:0000256" key="1">
    <source>
        <dbReference type="ARBA" id="ARBA00022723"/>
    </source>
</evidence>
<dbReference type="GeneID" id="106125780"/>
<feature type="binding site" evidence="6">
    <location>
        <position position="74"/>
    </location>
    <ligand>
        <name>Zn(2+)</name>
        <dbReference type="ChEBI" id="CHEBI:29105"/>
    </ligand>
</feature>
<dbReference type="GO" id="GO:0005634">
    <property type="term" value="C:nucleus"/>
    <property type="evidence" value="ECO:0007669"/>
    <property type="project" value="InterPro"/>
</dbReference>
<dbReference type="PANTHER" id="PTHR24379:SF121">
    <property type="entry name" value="C2H2-TYPE DOMAIN-CONTAINING PROTEIN"/>
    <property type="match status" value="1"/>
</dbReference>
<evidence type="ECO:0000256" key="5">
    <source>
        <dbReference type="PROSITE-ProRule" id="PRU00042"/>
    </source>
</evidence>
<dbReference type="AlphaFoldDB" id="A0AAJ6ZSX0"/>
<organism evidence="9">
    <name type="scientific">Papilio xuthus</name>
    <name type="common">Asian swallowtail butterfly</name>
    <dbReference type="NCBI Taxonomy" id="66420"/>
    <lineage>
        <taxon>Eukaryota</taxon>
        <taxon>Metazoa</taxon>
        <taxon>Ecdysozoa</taxon>
        <taxon>Arthropoda</taxon>
        <taxon>Hexapoda</taxon>
        <taxon>Insecta</taxon>
        <taxon>Pterygota</taxon>
        <taxon>Neoptera</taxon>
        <taxon>Endopterygota</taxon>
        <taxon>Lepidoptera</taxon>
        <taxon>Glossata</taxon>
        <taxon>Ditrysia</taxon>
        <taxon>Papilionoidea</taxon>
        <taxon>Papilionidae</taxon>
        <taxon>Papilioninae</taxon>
        <taxon>Papilio</taxon>
    </lineage>
</organism>
<keyword evidence="1 6" id="KW-0479">Metal-binding</keyword>
<keyword evidence="3 5" id="KW-0863">Zinc-finger</keyword>
<dbReference type="GO" id="GO:0008270">
    <property type="term" value="F:zinc ion binding"/>
    <property type="evidence" value="ECO:0007669"/>
    <property type="project" value="UniProtKB-UniRule"/>
</dbReference>
<feature type="binding site" evidence="6">
    <location>
        <position position="26"/>
    </location>
    <ligand>
        <name>Zn(2+)</name>
        <dbReference type="ChEBI" id="CHEBI:29105"/>
    </ligand>
</feature>
<feature type="domain" description="ZAD" evidence="8">
    <location>
        <begin position="21"/>
        <end position="101"/>
    </location>
</feature>
<dbReference type="FunFam" id="3.30.160.60:FF:000100">
    <property type="entry name" value="Zinc finger 45-like"/>
    <property type="match status" value="1"/>
</dbReference>
<feature type="domain" description="C2H2-type" evidence="7">
    <location>
        <begin position="423"/>
        <end position="450"/>
    </location>
</feature>
<sequence>MHFYDRIAKSVLRFVSGECEHICRLCFATTDKDEVSIEDCVRVQRSYYDETVTFVTMFRELGVSTEALLPQVLCPSCAENTINCYLFQKLVIFSNNGWHELLDQFSKSVTQYDGIGNNAQSIYFIINKSENIMFTSRKRFRSKNKKVVLLKIKEIMKSRQRYEKVKDAVIDSICEECGERFSSNLLLVRHMRLHTKFKYPCKKCPKVFSSQIQLEEHAERIHYPKRIQCTKCTKMFSTEKMLKIHDSAYHIPAICSQCYIEYPSKKALRSHMDKHKLNTCSHCNKHFLNKDTYKFHLNACGNGKEKQPSFFCDICNKGYVRKNGLRTHLKTDHGFGKVLTCNWCNKKFDAVSRLKNHIVKHTKERNFSCEQCGGKFVTQAALTYHIRLHTGERPFPCDMCDESFLSASRRMEHKRRKHIGPTEECPVCHVKFITSHQLRKHVQRHSNPHSKLYVADRGQQYSVLSN</sequence>
<feature type="domain" description="C2H2-type" evidence="7">
    <location>
        <begin position="172"/>
        <end position="199"/>
    </location>
</feature>